<gene>
    <name evidence="1" type="ORF">S01H4_25191</name>
</gene>
<proteinExistence type="predicted"/>
<sequence>MAVPWHEGKRLVSNEEYDLRWAYMQSEIRMSLEEFNEKIKEIRERTGKP</sequence>
<protein>
    <submittedName>
        <fullName evidence="1">Uncharacterized protein</fullName>
    </submittedName>
</protein>
<accession>X1CZK1</accession>
<evidence type="ECO:0000313" key="1">
    <source>
        <dbReference type="EMBL" id="GAG89656.1"/>
    </source>
</evidence>
<reference evidence="1" key="1">
    <citation type="journal article" date="2014" name="Front. Microbiol.">
        <title>High frequency of phylogenetically diverse reductive dehalogenase-homologous genes in deep subseafloor sedimentary metagenomes.</title>
        <authorList>
            <person name="Kawai M."/>
            <person name="Futagami T."/>
            <person name="Toyoda A."/>
            <person name="Takaki Y."/>
            <person name="Nishi S."/>
            <person name="Hori S."/>
            <person name="Arai W."/>
            <person name="Tsubouchi T."/>
            <person name="Morono Y."/>
            <person name="Uchiyama I."/>
            <person name="Ito T."/>
            <person name="Fujiyama A."/>
            <person name="Inagaki F."/>
            <person name="Takami H."/>
        </authorList>
    </citation>
    <scope>NUCLEOTIDE SEQUENCE</scope>
    <source>
        <strain evidence="1">Expedition CK06-06</strain>
    </source>
</reference>
<dbReference type="AlphaFoldDB" id="X1CZK1"/>
<name>X1CZK1_9ZZZZ</name>
<organism evidence="1">
    <name type="scientific">marine sediment metagenome</name>
    <dbReference type="NCBI Taxonomy" id="412755"/>
    <lineage>
        <taxon>unclassified sequences</taxon>
        <taxon>metagenomes</taxon>
        <taxon>ecological metagenomes</taxon>
    </lineage>
</organism>
<dbReference type="EMBL" id="BART01011953">
    <property type="protein sequence ID" value="GAG89656.1"/>
    <property type="molecule type" value="Genomic_DNA"/>
</dbReference>
<comment type="caution">
    <text evidence="1">The sequence shown here is derived from an EMBL/GenBank/DDBJ whole genome shotgun (WGS) entry which is preliminary data.</text>
</comment>